<dbReference type="InterPro" id="IPR016181">
    <property type="entry name" value="Acyl_CoA_acyltransferase"/>
</dbReference>
<sequence>MLEPRFHDAIGEIAPHAWDSLRPDDNPFVSHAFLAALETTGCIRNEWGWQAHHLGLYEGDTLVAAAPLYLKGNSHGEFVFDWSWASAWERAGGDYYPKLLNAVPYSPVTGPRLLAGNGRHAAMLRQALVTAMRGEVDRLGLSSLHANFLLDDELPAFDDAWLARSDVQFHWHNRGYADFDDFLAALSHKKRKNIRHERAQVARSGLQIEMRGGASLGRDELRRVHALYENTFDAKGNHAALTRAFFLALGNTLGDAVQLALARDGGGTIVAMALLIQSTDTLYGRYWGASVEVPGLHFELCYYQGIAHAIRHGLQRFEPGAQGEHKLARGFLPVHTHSRHYLAHPQFRRAVRDALLHETASVRAYAQELQAHSPYAHGRDPGEIA</sequence>
<dbReference type="PANTHER" id="PTHR47017:SF1">
    <property type="entry name" value="ACYL-COA"/>
    <property type="match status" value="1"/>
</dbReference>
<evidence type="ECO:0000313" key="2">
    <source>
        <dbReference type="Proteomes" id="UP001620460"/>
    </source>
</evidence>
<keyword evidence="2" id="KW-1185">Reference proteome</keyword>
<dbReference type="PANTHER" id="PTHR47017">
    <property type="entry name" value="ACYL-COA"/>
    <property type="match status" value="1"/>
</dbReference>
<comment type="caution">
    <text evidence="1">The sequence shown here is derived from an EMBL/GenBank/DDBJ whole genome shotgun (WGS) entry which is preliminary data.</text>
</comment>
<gene>
    <name evidence="1" type="ORF">ISP17_12620</name>
</gene>
<proteinExistence type="predicted"/>
<dbReference type="RefSeq" id="WP_404633658.1">
    <property type="nucleotide sequence ID" value="NZ_JADIKM010000003.1"/>
</dbReference>
<reference evidence="1 2" key="1">
    <citation type="submission" date="2020-10" db="EMBL/GenBank/DDBJ databases">
        <title>Phylogeny of dyella-like bacteria.</title>
        <authorList>
            <person name="Fu J."/>
        </authorList>
    </citation>
    <scope>NUCLEOTIDE SEQUENCE [LARGE SCALE GENOMIC DNA]</scope>
    <source>
        <strain evidence="1 2">Gsoil3046</strain>
    </source>
</reference>
<organism evidence="1 2">
    <name type="scientific">Dyella ginsengisoli</name>
    <dbReference type="NCBI Taxonomy" id="363848"/>
    <lineage>
        <taxon>Bacteria</taxon>
        <taxon>Pseudomonadati</taxon>
        <taxon>Pseudomonadota</taxon>
        <taxon>Gammaproteobacteria</taxon>
        <taxon>Lysobacterales</taxon>
        <taxon>Rhodanobacteraceae</taxon>
        <taxon>Dyella</taxon>
    </lineage>
</organism>
<evidence type="ECO:0000313" key="1">
    <source>
        <dbReference type="EMBL" id="MFK2904801.1"/>
    </source>
</evidence>
<accession>A0ABW8JUJ1</accession>
<dbReference type="InterPro" id="IPR007434">
    <property type="entry name" value="FemAB-like"/>
</dbReference>
<name>A0ABW8JUJ1_9GAMM</name>
<protein>
    <submittedName>
        <fullName evidence="1">N-acetyltransferase</fullName>
    </submittedName>
</protein>
<dbReference type="Gene3D" id="3.40.630.30">
    <property type="match status" value="1"/>
</dbReference>
<dbReference type="Pfam" id="PF04339">
    <property type="entry name" value="FemAB_like"/>
    <property type="match status" value="1"/>
</dbReference>
<dbReference type="SUPFAM" id="SSF55729">
    <property type="entry name" value="Acyl-CoA N-acyltransferases (Nat)"/>
    <property type="match status" value="1"/>
</dbReference>
<dbReference type="EMBL" id="JADIKM010000003">
    <property type="protein sequence ID" value="MFK2904801.1"/>
    <property type="molecule type" value="Genomic_DNA"/>
</dbReference>
<dbReference type="Proteomes" id="UP001620460">
    <property type="component" value="Unassembled WGS sequence"/>
</dbReference>